<dbReference type="InterPro" id="IPR011990">
    <property type="entry name" value="TPR-like_helical_dom_sf"/>
</dbReference>
<sequence>MASARSVSPKCSLPDPTQPSLALSAAMSPSSESLCRLVRPILTAIPPTTPKTMTRTMMPPTRSRAAAAAALLGPPARDGARRCHHPVAVNKVVVTEETSTDWVLGQLENLRRRLRPVTIAIPKIASATSRRFLASSSSPESLSRTLHLGLLSLNKRISHLIRNGRISEAREVFDTMKNRNIVTWNSMMSGYVKRREMVKARKLFDEMPERDAVSWNLMISGYLSCLGSKAIEEGRKLFDEMPERDCVSWNTMISGGFLQNGDVFNAVDLFEKMPERDAASLSVLVSGLIQNGKLDEAARILLEWGNRDGLGEELVHAYNRLIAGYGQRGRIVEAPRLFDEMPFYNDKGKEGHKKFERNVGEDSKSRPSTLVGGVVISRLSI</sequence>
<dbReference type="Proteomes" id="UP000237000">
    <property type="component" value="Unassembled WGS sequence"/>
</dbReference>
<reference evidence="4" key="1">
    <citation type="submission" date="2016-06" db="EMBL/GenBank/DDBJ databases">
        <title>Parallel loss of symbiosis genes in relatives of nitrogen-fixing non-legume Parasponia.</title>
        <authorList>
            <person name="Van Velzen R."/>
            <person name="Holmer R."/>
            <person name="Bu F."/>
            <person name="Rutten L."/>
            <person name="Van Zeijl A."/>
            <person name="Liu W."/>
            <person name="Santuari L."/>
            <person name="Cao Q."/>
            <person name="Sharma T."/>
            <person name="Shen D."/>
            <person name="Roswanjaya Y."/>
            <person name="Wardhani T."/>
            <person name="Kalhor M.S."/>
            <person name="Jansen J."/>
            <person name="Van den Hoogen J."/>
            <person name="Gungor B."/>
            <person name="Hartog M."/>
            <person name="Hontelez J."/>
            <person name="Verver J."/>
            <person name="Yang W.-C."/>
            <person name="Schijlen E."/>
            <person name="Repin R."/>
            <person name="Schilthuizen M."/>
            <person name="Schranz E."/>
            <person name="Heidstra R."/>
            <person name="Miyata K."/>
            <person name="Fedorova E."/>
            <person name="Kohlen W."/>
            <person name="Bisseling T."/>
            <person name="Smit S."/>
            <person name="Geurts R."/>
        </authorList>
    </citation>
    <scope>NUCLEOTIDE SEQUENCE [LARGE SCALE GENOMIC DNA]</scope>
    <source>
        <strain evidence="4">cv. RG33-2</strain>
    </source>
</reference>
<dbReference type="InParanoid" id="A0A2P5EWL1"/>
<evidence type="ECO:0000313" key="4">
    <source>
        <dbReference type="Proteomes" id="UP000237000"/>
    </source>
</evidence>
<gene>
    <name evidence="3" type="ORF">TorRG33x02_142090</name>
</gene>
<evidence type="ECO:0000313" key="3">
    <source>
        <dbReference type="EMBL" id="PON89923.1"/>
    </source>
</evidence>
<dbReference type="InterPro" id="IPR002885">
    <property type="entry name" value="PPR_rpt"/>
</dbReference>
<evidence type="ECO:0000256" key="2">
    <source>
        <dbReference type="PROSITE-ProRule" id="PRU00708"/>
    </source>
</evidence>
<feature type="repeat" description="PPR" evidence="2">
    <location>
        <begin position="180"/>
        <end position="214"/>
    </location>
</feature>
<dbReference type="Pfam" id="PF01535">
    <property type="entry name" value="PPR"/>
    <property type="match status" value="4"/>
</dbReference>
<comment type="caution">
    <text evidence="3">The sequence shown here is derived from an EMBL/GenBank/DDBJ whole genome shotgun (WGS) entry which is preliminary data.</text>
</comment>
<dbReference type="Gene3D" id="1.25.40.10">
    <property type="entry name" value="Tetratricopeptide repeat domain"/>
    <property type="match status" value="2"/>
</dbReference>
<protein>
    <submittedName>
        <fullName evidence="3">Pentatricopeptide repeat</fullName>
    </submittedName>
</protein>
<dbReference type="PANTHER" id="PTHR45613">
    <property type="entry name" value="PENTATRICOPEPTIDE REPEAT-CONTAINING PROTEIN"/>
    <property type="match status" value="1"/>
</dbReference>
<evidence type="ECO:0000256" key="1">
    <source>
        <dbReference type="ARBA" id="ARBA00022737"/>
    </source>
</evidence>
<dbReference type="PANTHER" id="PTHR45613:SF207">
    <property type="entry name" value="OS08G0300700 PROTEIN"/>
    <property type="match status" value="1"/>
</dbReference>
<organism evidence="3 4">
    <name type="scientific">Trema orientale</name>
    <name type="common">Charcoal tree</name>
    <name type="synonym">Celtis orientalis</name>
    <dbReference type="NCBI Taxonomy" id="63057"/>
    <lineage>
        <taxon>Eukaryota</taxon>
        <taxon>Viridiplantae</taxon>
        <taxon>Streptophyta</taxon>
        <taxon>Embryophyta</taxon>
        <taxon>Tracheophyta</taxon>
        <taxon>Spermatophyta</taxon>
        <taxon>Magnoliopsida</taxon>
        <taxon>eudicotyledons</taxon>
        <taxon>Gunneridae</taxon>
        <taxon>Pentapetalae</taxon>
        <taxon>rosids</taxon>
        <taxon>fabids</taxon>
        <taxon>Rosales</taxon>
        <taxon>Cannabaceae</taxon>
        <taxon>Trema</taxon>
    </lineage>
</organism>
<proteinExistence type="predicted"/>
<dbReference type="EMBL" id="JXTC01000088">
    <property type="protein sequence ID" value="PON89923.1"/>
    <property type="molecule type" value="Genomic_DNA"/>
</dbReference>
<dbReference type="Pfam" id="PF13041">
    <property type="entry name" value="PPR_2"/>
    <property type="match status" value="1"/>
</dbReference>
<dbReference type="STRING" id="63057.A0A2P5EWL1"/>
<name>A0A2P5EWL1_TREOI</name>
<keyword evidence="1" id="KW-0677">Repeat</keyword>
<feature type="repeat" description="PPR" evidence="2">
    <location>
        <begin position="245"/>
        <end position="280"/>
    </location>
</feature>
<dbReference type="AlphaFoldDB" id="A0A2P5EWL1"/>
<keyword evidence="4" id="KW-1185">Reference proteome</keyword>
<accession>A0A2P5EWL1</accession>
<dbReference type="OrthoDB" id="185373at2759"/>
<dbReference type="PROSITE" id="PS51375">
    <property type="entry name" value="PPR"/>
    <property type="match status" value="2"/>
</dbReference>
<dbReference type="NCBIfam" id="TIGR00756">
    <property type="entry name" value="PPR"/>
    <property type="match status" value="3"/>
</dbReference>